<dbReference type="InterPro" id="IPR005805">
    <property type="entry name" value="Rieske_Fe-S_prot_C"/>
</dbReference>
<dbReference type="AlphaFoldDB" id="A0A382C4L0"/>
<dbReference type="GO" id="GO:0016020">
    <property type="term" value="C:membrane"/>
    <property type="evidence" value="ECO:0007669"/>
    <property type="project" value="InterPro"/>
</dbReference>
<keyword evidence="8" id="KW-1133">Transmembrane helix</keyword>
<sequence length="184" mass="20776">MSEEKITPEASVGSSTKDSSNNTRIGRRGFFTWLSLGWIAFAGATGGFFTVMIRFLFPNVLFEPPQTFKIGFPDDYSKNSVDIKFKKQFNVWVVRDDESIFALSTVCTHLGCTPNWLPTEVKFKCPCHGSGFRMTGINFEGPAPRPLERYKISLANDGQILVDKTKSFKWEKGEWENPESSLIV</sequence>
<protein>
    <recommendedName>
        <fullName evidence="9">Rieske domain-containing protein</fullName>
    </recommendedName>
</protein>
<keyword evidence="8" id="KW-0812">Transmembrane</keyword>
<proteinExistence type="predicted"/>
<keyword evidence="3" id="KW-0408">Iron</keyword>
<evidence type="ECO:0000256" key="7">
    <source>
        <dbReference type="SAM" id="MobiDB-lite"/>
    </source>
</evidence>
<evidence type="ECO:0000256" key="8">
    <source>
        <dbReference type="SAM" id="Phobius"/>
    </source>
</evidence>
<evidence type="ECO:0000256" key="6">
    <source>
        <dbReference type="ARBA" id="ARBA00034078"/>
    </source>
</evidence>
<dbReference type="PANTHER" id="PTHR10134">
    <property type="entry name" value="CYTOCHROME B-C1 COMPLEX SUBUNIT RIESKE, MITOCHONDRIAL"/>
    <property type="match status" value="1"/>
</dbReference>
<dbReference type="InterPro" id="IPR036922">
    <property type="entry name" value="Rieske_2Fe-2S_sf"/>
</dbReference>
<dbReference type="InterPro" id="IPR017941">
    <property type="entry name" value="Rieske_2Fe-2S"/>
</dbReference>
<dbReference type="EMBL" id="UINC01032789">
    <property type="protein sequence ID" value="SVB21018.1"/>
    <property type="molecule type" value="Genomic_DNA"/>
</dbReference>
<dbReference type="GO" id="GO:0046872">
    <property type="term" value="F:metal ion binding"/>
    <property type="evidence" value="ECO:0007669"/>
    <property type="project" value="UniProtKB-KW"/>
</dbReference>
<reference evidence="10" key="1">
    <citation type="submission" date="2018-05" db="EMBL/GenBank/DDBJ databases">
        <authorList>
            <person name="Lanie J.A."/>
            <person name="Ng W.-L."/>
            <person name="Kazmierczak K.M."/>
            <person name="Andrzejewski T.M."/>
            <person name="Davidsen T.M."/>
            <person name="Wayne K.J."/>
            <person name="Tettelin H."/>
            <person name="Glass J.I."/>
            <person name="Rusch D."/>
            <person name="Podicherti R."/>
            <person name="Tsui H.-C.T."/>
            <person name="Winkler M.E."/>
        </authorList>
    </citation>
    <scope>NUCLEOTIDE SEQUENCE</scope>
</reference>
<keyword evidence="8" id="KW-0472">Membrane</keyword>
<evidence type="ECO:0000256" key="2">
    <source>
        <dbReference type="ARBA" id="ARBA00022723"/>
    </source>
</evidence>
<accession>A0A382C4L0</accession>
<dbReference type="SUPFAM" id="SSF50022">
    <property type="entry name" value="ISP domain"/>
    <property type="match status" value="1"/>
</dbReference>
<dbReference type="PRINTS" id="PR00162">
    <property type="entry name" value="RIESKE"/>
</dbReference>
<dbReference type="Gene3D" id="2.102.10.10">
    <property type="entry name" value="Rieske [2Fe-2S] iron-sulphur domain"/>
    <property type="match status" value="1"/>
</dbReference>
<dbReference type="GO" id="GO:0051537">
    <property type="term" value="F:2 iron, 2 sulfur cluster binding"/>
    <property type="evidence" value="ECO:0007669"/>
    <property type="project" value="UniProtKB-KW"/>
</dbReference>
<keyword evidence="2" id="KW-0479">Metal-binding</keyword>
<keyword evidence="1" id="KW-0001">2Fe-2S</keyword>
<feature type="region of interest" description="Disordered" evidence="7">
    <location>
        <begin position="1"/>
        <end position="21"/>
    </location>
</feature>
<evidence type="ECO:0000256" key="1">
    <source>
        <dbReference type="ARBA" id="ARBA00022714"/>
    </source>
</evidence>
<feature type="domain" description="Rieske" evidence="9">
    <location>
        <begin position="91"/>
        <end position="161"/>
    </location>
</feature>
<dbReference type="InterPro" id="IPR014349">
    <property type="entry name" value="Rieske_Fe-S_prot"/>
</dbReference>
<keyword evidence="5" id="KW-1015">Disulfide bond</keyword>
<dbReference type="PROSITE" id="PS51296">
    <property type="entry name" value="RIESKE"/>
    <property type="match status" value="1"/>
</dbReference>
<comment type="cofactor">
    <cofactor evidence="6">
        <name>[2Fe-2S] cluster</name>
        <dbReference type="ChEBI" id="CHEBI:190135"/>
    </cofactor>
</comment>
<name>A0A382C4L0_9ZZZZ</name>
<evidence type="ECO:0000256" key="4">
    <source>
        <dbReference type="ARBA" id="ARBA00023014"/>
    </source>
</evidence>
<organism evidence="10">
    <name type="scientific">marine metagenome</name>
    <dbReference type="NCBI Taxonomy" id="408172"/>
    <lineage>
        <taxon>unclassified sequences</taxon>
        <taxon>metagenomes</taxon>
        <taxon>ecological metagenomes</taxon>
    </lineage>
</organism>
<feature type="transmembrane region" description="Helical" evidence="8">
    <location>
        <begin position="30"/>
        <end position="57"/>
    </location>
</feature>
<keyword evidence="4" id="KW-0411">Iron-sulfur</keyword>
<gene>
    <name evidence="10" type="ORF">METZ01_LOCUS173872</name>
</gene>
<evidence type="ECO:0000313" key="10">
    <source>
        <dbReference type="EMBL" id="SVB21018.1"/>
    </source>
</evidence>
<evidence type="ECO:0000256" key="3">
    <source>
        <dbReference type="ARBA" id="ARBA00023004"/>
    </source>
</evidence>
<evidence type="ECO:0000259" key="9">
    <source>
        <dbReference type="PROSITE" id="PS51296"/>
    </source>
</evidence>
<dbReference type="Pfam" id="PF00355">
    <property type="entry name" value="Rieske"/>
    <property type="match status" value="1"/>
</dbReference>
<feature type="compositionally biased region" description="Polar residues" evidence="7">
    <location>
        <begin position="12"/>
        <end position="21"/>
    </location>
</feature>
<evidence type="ECO:0000256" key="5">
    <source>
        <dbReference type="ARBA" id="ARBA00023157"/>
    </source>
</evidence>